<evidence type="ECO:0000259" key="1">
    <source>
        <dbReference type="Pfam" id="PF25056"/>
    </source>
</evidence>
<dbReference type="Gene3D" id="3.40.970.30">
    <property type="entry name" value="yp_829618.1 like domains"/>
    <property type="match status" value="1"/>
</dbReference>
<dbReference type="Gene3D" id="3.40.1680.10">
    <property type="entry name" value="yp_829618.1 domain like"/>
    <property type="match status" value="1"/>
</dbReference>
<dbReference type="Proteomes" id="UP001500200">
    <property type="component" value="Unassembled WGS sequence"/>
</dbReference>
<reference evidence="3" key="1">
    <citation type="journal article" date="2019" name="Int. J. Syst. Evol. Microbiol.">
        <title>The Global Catalogue of Microorganisms (GCM) 10K type strain sequencing project: providing services to taxonomists for standard genome sequencing and annotation.</title>
        <authorList>
            <consortium name="The Broad Institute Genomics Platform"/>
            <consortium name="The Broad Institute Genome Sequencing Center for Infectious Disease"/>
            <person name="Wu L."/>
            <person name="Ma J."/>
        </authorList>
    </citation>
    <scope>NUCLEOTIDE SEQUENCE [LARGE SCALE GENOMIC DNA]</scope>
    <source>
        <strain evidence="3">JCM 18514</strain>
    </source>
</reference>
<comment type="caution">
    <text evidence="2">The sequence shown here is derived from an EMBL/GenBank/DDBJ whole genome shotgun (WGS) entry which is preliminary data.</text>
</comment>
<proteinExistence type="predicted"/>
<dbReference type="InterPro" id="IPR056695">
    <property type="entry name" value="DUF7793"/>
</dbReference>
<dbReference type="EMBL" id="BAABKK010000026">
    <property type="protein sequence ID" value="GAA5198504.1"/>
    <property type="molecule type" value="Genomic_DNA"/>
</dbReference>
<evidence type="ECO:0000313" key="3">
    <source>
        <dbReference type="Proteomes" id="UP001500200"/>
    </source>
</evidence>
<organism evidence="2 3">
    <name type="scientific">Arthrobacter gyeryongensis</name>
    <dbReference type="NCBI Taxonomy" id="1650592"/>
    <lineage>
        <taxon>Bacteria</taxon>
        <taxon>Bacillati</taxon>
        <taxon>Actinomycetota</taxon>
        <taxon>Actinomycetes</taxon>
        <taxon>Micrococcales</taxon>
        <taxon>Micrococcaceae</taxon>
        <taxon>Arthrobacter</taxon>
    </lineage>
</organism>
<evidence type="ECO:0000313" key="2">
    <source>
        <dbReference type="EMBL" id="GAA5198504.1"/>
    </source>
</evidence>
<keyword evidence="3" id="KW-1185">Reference proteome</keyword>
<gene>
    <name evidence="2" type="ORF">GCM10023346_35810</name>
</gene>
<protein>
    <recommendedName>
        <fullName evidence="1">DUF7793 domain-containing protein</fullName>
    </recommendedName>
</protein>
<sequence>MKSHLGDLMTTLVQSEGELHRDAEVDTVSGADGGEAWFSSEHENVRVEDRGEGVLRITLRPGRRITAEDGALVRERYVALTGGTGAAVLLQVIGVESVSRDAVRFFSEAATITAFAILGSTPVDRVIAHGRHGLPAPQCPTRYFSDELEALGWLRDLRAGAAKSGTSTAVRQT</sequence>
<dbReference type="RefSeq" id="WP_345451306.1">
    <property type="nucleotide sequence ID" value="NZ_BAABKK010000026.1"/>
</dbReference>
<feature type="domain" description="DUF7793" evidence="1">
    <location>
        <begin position="52"/>
        <end position="156"/>
    </location>
</feature>
<name>A0ABP9SM86_9MICC</name>
<dbReference type="Pfam" id="PF25056">
    <property type="entry name" value="DUF7793"/>
    <property type="match status" value="1"/>
</dbReference>
<accession>A0ABP9SM86</accession>